<dbReference type="Pfam" id="PF00561">
    <property type="entry name" value="Abhydrolase_1"/>
    <property type="match status" value="1"/>
</dbReference>
<dbReference type="EC" id="3.4.11.5" evidence="8 10"/>
<reference evidence="12 13" key="1">
    <citation type="submission" date="2009-03" db="EMBL/GenBank/DDBJ databases">
        <title>Comparison of the complete genome sequences of Rhodococcus erythropolis PR4 and Rhodococcus opacus B4.</title>
        <authorList>
            <person name="Takarada H."/>
            <person name="Sekine M."/>
            <person name="Hosoyama A."/>
            <person name="Yamada R."/>
            <person name="Fujisawa T."/>
            <person name="Omata S."/>
            <person name="Shimizu A."/>
            <person name="Tsukatani N."/>
            <person name="Tanikawa S."/>
            <person name="Fujita N."/>
            <person name="Harayama S."/>
        </authorList>
    </citation>
    <scope>NUCLEOTIDE SEQUENCE [LARGE SCALE GENOMIC DNA]</scope>
    <source>
        <strain evidence="12 13">B4</strain>
    </source>
</reference>
<feature type="domain" description="AB hydrolase-1" evidence="11">
    <location>
        <begin position="37"/>
        <end position="299"/>
    </location>
</feature>
<dbReference type="InterPro" id="IPR002410">
    <property type="entry name" value="Peptidase_S33"/>
</dbReference>
<feature type="active site" description="Nucleophile" evidence="9">
    <location>
        <position position="116"/>
    </location>
</feature>
<evidence type="ECO:0000256" key="7">
    <source>
        <dbReference type="ARBA" id="ARBA00022801"/>
    </source>
</evidence>
<dbReference type="PATRIC" id="fig|632772.20.peg.3063"/>
<dbReference type="GO" id="GO:0006508">
    <property type="term" value="P:proteolysis"/>
    <property type="evidence" value="ECO:0007669"/>
    <property type="project" value="UniProtKB-KW"/>
</dbReference>
<evidence type="ECO:0000256" key="6">
    <source>
        <dbReference type="ARBA" id="ARBA00022670"/>
    </source>
</evidence>
<feature type="active site" evidence="9">
    <location>
        <position position="271"/>
    </location>
</feature>
<dbReference type="NCBIfam" id="TIGR01249">
    <property type="entry name" value="pro_imino_pep_1"/>
    <property type="match status" value="1"/>
</dbReference>
<evidence type="ECO:0000256" key="8">
    <source>
        <dbReference type="PIRNR" id="PIRNR006431"/>
    </source>
</evidence>
<evidence type="ECO:0000256" key="5">
    <source>
        <dbReference type="ARBA" id="ARBA00022490"/>
    </source>
</evidence>
<proteinExistence type="inferred from homology"/>
<comment type="similarity">
    <text evidence="3 8 10">Belongs to the peptidase S33 family.</text>
</comment>
<evidence type="ECO:0000313" key="12">
    <source>
        <dbReference type="EMBL" id="BAH51180.1"/>
    </source>
</evidence>
<evidence type="ECO:0000259" key="11">
    <source>
        <dbReference type="Pfam" id="PF00561"/>
    </source>
</evidence>
<dbReference type="PANTHER" id="PTHR43722">
    <property type="entry name" value="PROLINE IMINOPEPTIDASE"/>
    <property type="match status" value="1"/>
</dbReference>
<dbReference type="InterPro" id="IPR029058">
    <property type="entry name" value="AB_hydrolase_fold"/>
</dbReference>
<dbReference type="Proteomes" id="UP000002212">
    <property type="component" value="Chromosome"/>
</dbReference>
<dbReference type="MEROPS" id="S33.001"/>
<comment type="catalytic activity">
    <reaction evidence="1 8 10">
        <text>Release of N-terminal proline from a peptide.</text>
        <dbReference type="EC" id="3.4.11.5"/>
    </reaction>
</comment>
<dbReference type="Gene3D" id="3.40.50.1820">
    <property type="entry name" value="alpha/beta hydrolase"/>
    <property type="match status" value="1"/>
</dbReference>
<name>C1B5Q4_RHOOB</name>
<dbReference type="SUPFAM" id="SSF53474">
    <property type="entry name" value="alpha/beta-Hydrolases"/>
    <property type="match status" value="1"/>
</dbReference>
<dbReference type="PANTHER" id="PTHR43722:SF1">
    <property type="entry name" value="PROLINE IMINOPEPTIDASE"/>
    <property type="match status" value="1"/>
</dbReference>
<dbReference type="GO" id="GO:0005737">
    <property type="term" value="C:cytoplasm"/>
    <property type="evidence" value="ECO:0007669"/>
    <property type="project" value="UniProtKB-SubCell"/>
</dbReference>
<keyword evidence="6 8" id="KW-0645">Protease</keyword>
<keyword evidence="4 8" id="KW-0031">Aminopeptidase</keyword>
<dbReference type="HOGENOM" id="CLU_043739_2_2_11"/>
<accession>C1B5Q4</accession>
<dbReference type="OrthoDB" id="9796770at2"/>
<sequence length="319" mass="34817">MGDALYPEVEPYESGLLDVSGGHRVYWETVGTPAGVPVVYLHGGPGSGSTAGARRYFDPSAFRAVLFDQRGCGRSTPLADGPGYDLRANTTGNLIDDIERLREHLGIERWIVTGVSWGVTLGLTYAQKHPERVIAAVFGAITTGSRREVDWITRAMGRVFPQQWEQFVAAVPQTERAGNLAAAYARLLADPDPEVRRTAAVRWCAWEDTHVSLMPGWRPNTRYDDPAFRRVFARLVTHYWSHDCFLAPNEILDGMAALDGIPAILVHGRYDVSGPLDTAWEIAQAWPGSRLVVLDDAGHGGEGFAGAVTAAVDSFNGRT</sequence>
<gene>
    <name evidence="12" type="ordered locus">ROP_29330</name>
</gene>
<keyword evidence="5 8" id="KW-0963">Cytoplasm</keyword>
<evidence type="ECO:0000256" key="4">
    <source>
        <dbReference type="ARBA" id="ARBA00022438"/>
    </source>
</evidence>
<evidence type="ECO:0000256" key="9">
    <source>
        <dbReference type="PIRSR" id="PIRSR006431-1"/>
    </source>
</evidence>
<dbReference type="PIRSF" id="PIRSF006431">
    <property type="entry name" value="Pept_S33"/>
    <property type="match status" value="1"/>
</dbReference>
<evidence type="ECO:0000256" key="1">
    <source>
        <dbReference type="ARBA" id="ARBA00001585"/>
    </source>
</evidence>
<dbReference type="InterPro" id="IPR000073">
    <property type="entry name" value="AB_hydrolase_1"/>
</dbReference>
<evidence type="ECO:0000256" key="3">
    <source>
        <dbReference type="ARBA" id="ARBA00010088"/>
    </source>
</evidence>
<dbReference type="STRING" id="632772.ROP_29330"/>
<evidence type="ECO:0000313" key="13">
    <source>
        <dbReference type="Proteomes" id="UP000002212"/>
    </source>
</evidence>
<dbReference type="EMBL" id="AP011115">
    <property type="protein sequence ID" value="BAH51180.1"/>
    <property type="molecule type" value="Genomic_DNA"/>
</dbReference>
<keyword evidence="7 8" id="KW-0378">Hydrolase</keyword>
<dbReference type="PRINTS" id="PR00793">
    <property type="entry name" value="PROAMNOPTASE"/>
</dbReference>
<comment type="subcellular location">
    <subcellularLocation>
        <location evidence="2 8">Cytoplasm</location>
    </subcellularLocation>
</comment>
<dbReference type="ESTHER" id="rhoob-c1b5q4">
    <property type="family name" value="Proline_iminopeptidase"/>
</dbReference>
<dbReference type="KEGG" id="rop:ROP_29330"/>
<protein>
    <recommendedName>
        <fullName evidence="8 10">Proline iminopeptidase</fullName>
        <shortName evidence="8">PIP</shortName>
        <ecNumber evidence="8 10">3.4.11.5</ecNumber>
    </recommendedName>
    <alternativeName>
        <fullName evidence="8">Prolyl aminopeptidase</fullName>
    </alternativeName>
</protein>
<evidence type="ECO:0000256" key="2">
    <source>
        <dbReference type="ARBA" id="ARBA00004496"/>
    </source>
</evidence>
<evidence type="ECO:0000256" key="10">
    <source>
        <dbReference type="RuleBase" id="RU003421"/>
    </source>
</evidence>
<feature type="active site" description="Proton donor" evidence="9">
    <location>
        <position position="299"/>
    </location>
</feature>
<dbReference type="AlphaFoldDB" id="C1B5Q4"/>
<organism evidence="12 13">
    <name type="scientific">Rhodococcus opacus (strain B4)</name>
    <dbReference type="NCBI Taxonomy" id="632772"/>
    <lineage>
        <taxon>Bacteria</taxon>
        <taxon>Bacillati</taxon>
        <taxon>Actinomycetota</taxon>
        <taxon>Actinomycetes</taxon>
        <taxon>Mycobacteriales</taxon>
        <taxon>Nocardiaceae</taxon>
        <taxon>Rhodococcus</taxon>
    </lineage>
</organism>
<dbReference type="InterPro" id="IPR005944">
    <property type="entry name" value="Pro_iminopeptidase"/>
</dbReference>
<dbReference type="RefSeq" id="WP_012690136.1">
    <property type="nucleotide sequence ID" value="NC_012522.1"/>
</dbReference>
<dbReference type="GO" id="GO:0004177">
    <property type="term" value="F:aminopeptidase activity"/>
    <property type="evidence" value="ECO:0007669"/>
    <property type="project" value="UniProtKB-UniRule"/>
</dbReference>